<dbReference type="Proteomes" id="UP000518288">
    <property type="component" value="Unassembled WGS sequence"/>
</dbReference>
<keyword evidence="5 6" id="KW-0472">Membrane</keyword>
<evidence type="ECO:0000256" key="1">
    <source>
        <dbReference type="ARBA" id="ARBA00004651"/>
    </source>
</evidence>
<evidence type="ECO:0000256" key="2">
    <source>
        <dbReference type="ARBA" id="ARBA00022475"/>
    </source>
</evidence>
<feature type="transmembrane region" description="Helical" evidence="6">
    <location>
        <begin position="147"/>
        <end position="169"/>
    </location>
</feature>
<protein>
    <submittedName>
        <fullName evidence="7">Disulfide bond formation protein DsbB</fullName>
    </submittedName>
</protein>
<dbReference type="InterPro" id="IPR050183">
    <property type="entry name" value="DsbB"/>
</dbReference>
<evidence type="ECO:0000313" key="8">
    <source>
        <dbReference type="Proteomes" id="UP000518288"/>
    </source>
</evidence>
<dbReference type="RefSeq" id="WP_246332589.1">
    <property type="nucleotide sequence ID" value="NZ_JACCFH010000001.1"/>
</dbReference>
<dbReference type="GO" id="GO:0006457">
    <property type="term" value="P:protein folding"/>
    <property type="evidence" value="ECO:0007669"/>
    <property type="project" value="InterPro"/>
</dbReference>
<dbReference type="PANTHER" id="PTHR36570">
    <property type="entry name" value="DISULFIDE BOND FORMATION PROTEIN B"/>
    <property type="match status" value="1"/>
</dbReference>
<organism evidence="7 8">
    <name type="scientific">Sphaerotilus montanus</name>
    <dbReference type="NCBI Taxonomy" id="522889"/>
    <lineage>
        <taxon>Bacteria</taxon>
        <taxon>Pseudomonadati</taxon>
        <taxon>Pseudomonadota</taxon>
        <taxon>Betaproteobacteria</taxon>
        <taxon>Burkholderiales</taxon>
        <taxon>Sphaerotilaceae</taxon>
        <taxon>Sphaerotilus</taxon>
    </lineage>
</organism>
<feature type="transmembrane region" description="Helical" evidence="6">
    <location>
        <begin position="48"/>
        <end position="67"/>
    </location>
</feature>
<keyword evidence="4 6" id="KW-1133">Transmembrane helix</keyword>
<dbReference type="PANTHER" id="PTHR36570:SF3">
    <property type="entry name" value="DISULFIDE BOND FORMATION PROTEIN B"/>
    <property type="match status" value="1"/>
</dbReference>
<sequence>MNARHMLKRHARAVLVLIALACLASVGGALFAQHRFGMEPCPWCILQRILFLAIAVVALLAAALPVGGPGRLSAVLSSVLVAGLGVAGGAAALYQNLVAAKLPSCDMTLADRIVSGLGLDAWQPEVFEVRSSCADAAVSLLGVPFELWSFGLFALITLIAAGLVLAAFMPEPDNM</sequence>
<name>A0A7Y9UDD8_9BURK</name>
<dbReference type="GO" id="GO:0015035">
    <property type="term" value="F:protein-disulfide reductase activity"/>
    <property type="evidence" value="ECO:0007669"/>
    <property type="project" value="InterPro"/>
</dbReference>
<keyword evidence="8" id="KW-1185">Reference proteome</keyword>
<dbReference type="SUPFAM" id="SSF158442">
    <property type="entry name" value="DsbB-like"/>
    <property type="match status" value="1"/>
</dbReference>
<evidence type="ECO:0000256" key="5">
    <source>
        <dbReference type="ARBA" id="ARBA00023136"/>
    </source>
</evidence>
<accession>A0A7Y9UDD8</accession>
<evidence type="ECO:0000256" key="6">
    <source>
        <dbReference type="SAM" id="Phobius"/>
    </source>
</evidence>
<reference evidence="7 8" key="1">
    <citation type="submission" date="2020-07" db="EMBL/GenBank/DDBJ databases">
        <title>Genomic Encyclopedia of Archaeal and Bacterial Type Strains, Phase II (KMG-II): from individual species to whole genera.</title>
        <authorList>
            <person name="Goeker M."/>
        </authorList>
    </citation>
    <scope>NUCLEOTIDE SEQUENCE [LARGE SCALE GENOMIC DNA]</scope>
    <source>
        <strain evidence="7 8">DSM 21226</strain>
    </source>
</reference>
<evidence type="ECO:0000256" key="4">
    <source>
        <dbReference type="ARBA" id="ARBA00022989"/>
    </source>
</evidence>
<comment type="subcellular location">
    <subcellularLocation>
        <location evidence="1">Cell membrane</location>
        <topology evidence="1">Multi-pass membrane protein</topology>
    </subcellularLocation>
</comment>
<dbReference type="InterPro" id="IPR003752">
    <property type="entry name" value="DiS_bond_form_DsbB/BdbC"/>
</dbReference>
<dbReference type="Gene3D" id="1.20.1550.10">
    <property type="entry name" value="DsbB-like"/>
    <property type="match status" value="1"/>
</dbReference>
<dbReference type="GO" id="GO:0005886">
    <property type="term" value="C:plasma membrane"/>
    <property type="evidence" value="ECO:0007669"/>
    <property type="project" value="UniProtKB-SubCell"/>
</dbReference>
<feature type="transmembrane region" description="Helical" evidence="6">
    <location>
        <begin position="74"/>
        <end position="94"/>
    </location>
</feature>
<keyword evidence="3 6" id="KW-0812">Transmembrane</keyword>
<proteinExistence type="predicted"/>
<gene>
    <name evidence="7" type="ORF">BDD16_003455</name>
</gene>
<dbReference type="AlphaFoldDB" id="A0A7Y9UDD8"/>
<evidence type="ECO:0000313" key="7">
    <source>
        <dbReference type="EMBL" id="NYG34469.1"/>
    </source>
</evidence>
<comment type="caution">
    <text evidence="7">The sequence shown here is derived from an EMBL/GenBank/DDBJ whole genome shotgun (WGS) entry which is preliminary data.</text>
</comment>
<dbReference type="Pfam" id="PF02600">
    <property type="entry name" value="DsbB"/>
    <property type="match status" value="1"/>
</dbReference>
<dbReference type="EMBL" id="JACCFH010000001">
    <property type="protein sequence ID" value="NYG34469.1"/>
    <property type="molecule type" value="Genomic_DNA"/>
</dbReference>
<dbReference type="InterPro" id="IPR023380">
    <property type="entry name" value="DsbB-like_sf"/>
</dbReference>
<evidence type="ECO:0000256" key="3">
    <source>
        <dbReference type="ARBA" id="ARBA00022692"/>
    </source>
</evidence>
<keyword evidence="2" id="KW-1003">Cell membrane</keyword>